<comment type="caution">
    <text evidence="1">The sequence shown here is derived from an EMBL/GenBank/DDBJ whole genome shotgun (WGS) entry which is preliminary data.</text>
</comment>
<proteinExistence type="predicted"/>
<reference evidence="1" key="2">
    <citation type="submission" date="2020-02" db="EMBL/GenBank/DDBJ databases">
        <title>Identification and distribution of gene clusters putatively required for synthesis of sphingolipid metabolism inhibitors in phylogenetically diverse species of the filamentous fungus Fusarium.</title>
        <authorList>
            <person name="Kim H.-S."/>
            <person name="Busman M."/>
            <person name="Brown D.W."/>
            <person name="Divon H."/>
            <person name="Uhlig S."/>
            <person name="Proctor R.H."/>
        </authorList>
    </citation>
    <scope>NUCLEOTIDE SEQUENCE</scope>
    <source>
        <strain evidence="1">NRRL 25174</strain>
    </source>
</reference>
<organism evidence="1 2">
    <name type="scientific">Fusarium beomiforme</name>
    <dbReference type="NCBI Taxonomy" id="44412"/>
    <lineage>
        <taxon>Eukaryota</taxon>
        <taxon>Fungi</taxon>
        <taxon>Dikarya</taxon>
        <taxon>Ascomycota</taxon>
        <taxon>Pezizomycotina</taxon>
        <taxon>Sordariomycetes</taxon>
        <taxon>Hypocreomycetidae</taxon>
        <taxon>Hypocreales</taxon>
        <taxon>Nectriaceae</taxon>
        <taxon>Fusarium</taxon>
        <taxon>Fusarium burgessii species complex</taxon>
    </lineage>
</organism>
<accession>A0A9P5A902</accession>
<protein>
    <submittedName>
        <fullName evidence="1">Uncharacterized protein</fullName>
    </submittedName>
</protein>
<dbReference type="Proteomes" id="UP000730481">
    <property type="component" value="Unassembled WGS sequence"/>
</dbReference>
<sequence>MTKRQISGRPQIERFSNNVQKLVAESEESQVFAPLLDEDASDPKDWVHRLFIALYTLTKEDFRRIEEHGLTNIFPALLRSIESCAVPKDVESEFIKIIEEACNNEANKFTNKNLLLNLLEAMKKRHPSNRPFTLSPEAFHAFLDPNKRPDQSSRGVPTQLVNARVDHLKDILGPSAMFQAVTLSQQWLFERWQENVSPAGEMPLSGTVTGVVADVVTDIVADLVADIVTGTITGISTNVVIDVIIETVTNVVTHIVTDVVEDAVVGTVAGIVTNAATDIVIDVIADTVTHAVSY</sequence>
<name>A0A9P5A902_9HYPO</name>
<keyword evidence="2" id="KW-1185">Reference proteome</keyword>
<reference evidence="1" key="1">
    <citation type="journal article" date="2017" name="Mycologia">
        <title>Fusarium algeriense, sp. nov., a novel toxigenic crown rot pathogen of durum wheat from Algeria is nested in the Fusarium burgessii species complex.</title>
        <authorList>
            <person name="Laraba I."/>
            <person name="Keddad A."/>
            <person name="Boureghda H."/>
            <person name="Abdallah N."/>
            <person name="Vaughan M.M."/>
            <person name="Proctor R.H."/>
            <person name="Busman M."/>
            <person name="O'Donnell K."/>
        </authorList>
    </citation>
    <scope>NUCLEOTIDE SEQUENCE</scope>
    <source>
        <strain evidence="1">NRRL 25174</strain>
    </source>
</reference>
<dbReference type="AlphaFoldDB" id="A0A9P5A902"/>
<dbReference type="EMBL" id="PVQB02000675">
    <property type="protein sequence ID" value="KAF4334505.1"/>
    <property type="molecule type" value="Genomic_DNA"/>
</dbReference>
<gene>
    <name evidence="1" type="ORF">FBEOM_11663</name>
</gene>
<evidence type="ECO:0000313" key="2">
    <source>
        <dbReference type="Proteomes" id="UP000730481"/>
    </source>
</evidence>
<evidence type="ECO:0000313" key="1">
    <source>
        <dbReference type="EMBL" id="KAF4334505.1"/>
    </source>
</evidence>